<keyword evidence="3 4" id="KW-0067">ATP-binding</keyword>
<dbReference type="Gene3D" id="3.40.50.10420">
    <property type="entry name" value="NagB/RpiA/CoA transferase-like"/>
    <property type="match status" value="1"/>
</dbReference>
<evidence type="ECO:0000256" key="5">
    <source>
        <dbReference type="RuleBase" id="RU361279"/>
    </source>
</evidence>
<dbReference type="GO" id="GO:0035999">
    <property type="term" value="P:tetrahydrofolate interconversion"/>
    <property type="evidence" value="ECO:0007669"/>
    <property type="project" value="TreeGrafter"/>
</dbReference>
<evidence type="ECO:0000256" key="1">
    <source>
        <dbReference type="ARBA" id="ARBA00010638"/>
    </source>
</evidence>
<accession>A0A242NSD9</accession>
<comment type="catalytic activity">
    <reaction evidence="5">
        <text>(6S)-5-formyl-5,6,7,8-tetrahydrofolate + ATP = (6R)-5,10-methenyltetrahydrofolate + ADP + phosphate</text>
        <dbReference type="Rhea" id="RHEA:10488"/>
        <dbReference type="ChEBI" id="CHEBI:30616"/>
        <dbReference type="ChEBI" id="CHEBI:43474"/>
        <dbReference type="ChEBI" id="CHEBI:57455"/>
        <dbReference type="ChEBI" id="CHEBI:57457"/>
        <dbReference type="ChEBI" id="CHEBI:456216"/>
        <dbReference type="EC" id="6.3.3.2"/>
    </reaction>
</comment>
<dbReference type="GO" id="GO:0005524">
    <property type="term" value="F:ATP binding"/>
    <property type="evidence" value="ECO:0007669"/>
    <property type="project" value="UniProtKB-KW"/>
</dbReference>
<feature type="binding site" evidence="4">
    <location>
        <begin position="129"/>
        <end position="137"/>
    </location>
    <ligand>
        <name>ATP</name>
        <dbReference type="ChEBI" id="CHEBI:30616"/>
    </ligand>
</feature>
<dbReference type="InterPro" id="IPR002698">
    <property type="entry name" value="FTHF_cligase"/>
</dbReference>
<comment type="cofactor">
    <cofactor evidence="5">
        <name>Mg(2+)</name>
        <dbReference type="ChEBI" id="CHEBI:18420"/>
    </cofactor>
</comment>
<gene>
    <name evidence="6" type="ORF">B6D06_09685</name>
</gene>
<dbReference type="EMBL" id="NASK01000102">
    <property type="protein sequence ID" value="OTQ48433.1"/>
    <property type="molecule type" value="Genomic_DNA"/>
</dbReference>
<evidence type="ECO:0000256" key="3">
    <source>
        <dbReference type="ARBA" id="ARBA00022840"/>
    </source>
</evidence>
<dbReference type="GO" id="GO:0046872">
    <property type="term" value="F:metal ion binding"/>
    <property type="evidence" value="ECO:0007669"/>
    <property type="project" value="UniProtKB-KW"/>
</dbReference>
<comment type="similarity">
    <text evidence="1 5">Belongs to the 5-formyltetrahydrofolate cyclo-ligase family.</text>
</comment>
<reference evidence="6 7" key="1">
    <citation type="submission" date="2017-03" db="EMBL/GenBank/DDBJ databases">
        <title>Comparative genomics of honeybee gut symbionts reveal geographically distinct and subgroup specific antibiotic resistance.</title>
        <authorList>
            <person name="Ludvigsen J."/>
            <person name="Porcellato D."/>
            <person name="Labee-Lund T.M."/>
            <person name="Amdam G.V."/>
            <person name="Rudi K."/>
        </authorList>
    </citation>
    <scope>NUCLEOTIDE SEQUENCE [LARGE SCALE GENOMIC DNA]</scope>
    <source>
        <strain evidence="6 7">A-4-12</strain>
    </source>
</reference>
<dbReference type="EC" id="6.3.3.2" evidence="5"/>
<dbReference type="PIRSF" id="PIRSF006806">
    <property type="entry name" value="FTHF_cligase"/>
    <property type="match status" value="1"/>
</dbReference>
<keyword evidence="5" id="KW-0460">Magnesium</keyword>
<dbReference type="PANTHER" id="PTHR23407">
    <property type="entry name" value="ATPASE INHIBITOR/5-FORMYLTETRAHYDROFOLATE CYCLO-LIGASE"/>
    <property type="match status" value="1"/>
</dbReference>
<protein>
    <recommendedName>
        <fullName evidence="5">5-formyltetrahydrofolate cyclo-ligase</fullName>
        <ecNumber evidence="5">6.3.3.2</ecNumber>
    </recommendedName>
</protein>
<dbReference type="OrthoDB" id="9801938at2"/>
<dbReference type="InterPro" id="IPR024185">
    <property type="entry name" value="FTHF_cligase-like_sf"/>
</dbReference>
<dbReference type="SUPFAM" id="SSF100950">
    <property type="entry name" value="NagB/RpiA/CoA transferase-like"/>
    <property type="match status" value="1"/>
</dbReference>
<evidence type="ECO:0000313" key="6">
    <source>
        <dbReference type="EMBL" id="OTQ48433.1"/>
    </source>
</evidence>
<sequence length="179" mass="20584">MNIRQAIRQKRRELSPQQRSDAQQIIYQKIETHPALNQAKNIAIFLSFDGEVDTKPIIEYLWQQNKSVYLPVPIAEQQLLFLNYSPNTPLIKNKFGILEPAINETSSITIEQLDIVFTPLVAFDERGYRMGMGGGYYDRALANYQKQQILPIGLAFACQKLAKIDNQPWDIKLPEIIYA</sequence>
<evidence type="ECO:0000256" key="4">
    <source>
        <dbReference type="PIRSR" id="PIRSR006806-1"/>
    </source>
</evidence>
<proteinExistence type="inferred from homology"/>
<dbReference type="AlphaFoldDB" id="A0A242NSD9"/>
<dbReference type="RefSeq" id="WP_086320984.1">
    <property type="nucleotide sequence ID" value="NZ_NASK01000102.1"/>
</dbReference>
<name>A0A242NSD9_9GAMM</name>
<dbReference type="PANTHER" id="PTHR23407:SF1">
    <property type="entry name" value="5-FORMYLTETRAHYDROFOLATE CYCLO-LIGASE"/>
    <property type="match status" value="1"/>
</dbReference>
<organism evidence="6 7">
    <name type="scientific">Gilliamella apis</name>
    <dbReference type="NCBI Taxonomy" id="1970738"/>
    <lineage>
        <taxon>Bacteria</taxon>
        <taxon>Pseudomonadati</taxon>
        <taxon>Pseudomonadota</taxon>
        <taxon>Gammaproteobacteria</taxon>
        <taxon>Orbales</taxon>
        <taxon>Orbaceae</taxon>
        <taxon>Gilliamella</taxon>
    </lineage>
</organism>
<keyword evidence="6" id="KW-0436">Ligase</keyword>
<dbReference type="Pfam" id="PF01812">
    <property type="entry name" value="5-FTHF_cyc-lig"/>
    <property type="match status" value="1"/>
</dbReference>
<dbReference type="NCBIfam" id="TIGR02727">
    <property type="entry name" value="MTHFS_bact"/>
    <property type="match status" value="1"/>
</dbReference>
<keyword evidence="2 4" id="KW-0547">Nucleotide-binding</keyword>
<comment type="caution">
    <text evidence="6">The sequence shown here is derived from an EMBL/GenBank/DDBJ whole genome shotgun (WGS) entry which is preliminary data.</text>
</comment>
<evidence type="ECO:0000256" key="2">
    <source>
        <dbReference type="ARBA" id="ARBA00022741"/>
    </source>
</evidence>
<feature type="binding site" evidence="4">
    <location>
        <position position="51"/>
    </location>
    <ligand>
        <name>substrate</name>
    </ligand>
</feature>
<keyword evidence="5" id="KW-0479">Metal-binding</keyword>
<feature type="binding site" evidence="4">
    <location>
        <position position="46"/>
    </location>
    <ligand>
        <name>substrate</name>
    </ligand>
</feature>
<dbReference type="Proteomes" id="UP000194968">
    <property type="component" value="Unassembled WGS sequence"/>
</dbReference>
<dbReference type="InterPro" id="IPR037171">
    <property type="entry name" value="NagB/RpiA_transferase-like"/>
</dbReference>
<dbReference type="GO" id="GO:0009396">
    <property type="term" value="P:folic acid-containing compound biosynthetic process"/>
    <property type="evidence" value="ECO:0007669"/>
    <property type="project" value="TreeGrafter"/>
</dbReference>
<evidence type="ECO:0000313" key="7">
    <source>
        <dbReference type="Proteomes" id="UP000194968"/>
    </source>
</evidence>
<dbReference type="GO" id="GO:0030272">
    <property type="term" value="F:5-formyltetrahydrofolate cyclo-ligase activity"/>
    <property type="evidence" value="ECO:0007669"/>
    <property type="project" value="UniProtKB-EC"/>
</dbReference>